<keyword evidence="2" id="KW-0732">Signal</keyword>
<keyword evidence="4" id="KW-1185">Reference proteome</keyword>
<protein>
    <submittedName>
        <fullName evidence="5">Neurotransmitter-gated ion-channel ligand-binding domain-containing protein</fullName>
    </submittedName>
</protein>
<evidence type="ECO:0000313" key="5">
    <source>
        <dbReference type="WBParaSite" id="PSU_v2.g12108.t1"/>
    </source>
</evidence>
<dbReference type="GO" id="GO:0005230">
    <property type="term" value="F:extracellular ligand-gated monoatomic ion channel activity"/>
    <property type="evidence" value="ECO:0007669"/>
    <property type="project" value="InterPro"/>
</dbReference>
<dbReference type="Gene3D" id="1.20.58.390">
    <property type="entry name" value="Neurotransmitter-gated ion-channel transmembrane domain"/>
    <property type="match status" value="1"/>
</dbReference>
<proteinExistence type="predicted"/>
<feature type="transmembrane region" description="Helical" evidence="1">
    <location>
        <begin position="277"/>
        <end position="299"/>
    </location>
</feature>
<feature type="chain" id="PRO_5036966021" evidence="2">
    <location>
        <begin position="23"/>
        <end position="446"/>
    </location>
</feature>
<dbReference type="SUPFAM" id="SSF63712">
    <property type="entry name" value="Nicotinic receptor ligand binding domain-like"/>
    <property type="match status" value="1"/>
</dbReference>
<reference evidence="5" key="1">
    <citation type="submission" date="2022-11" db="UniProtKB">
        <authorList>
            <consortium name="WormBaseParasite"/>
        </authorList>
    </citation>
    <scope>IDENTIFICATION</scope>
</reference>
<dbReference type="PANTHER" id="PTHR18945">
    <property type="entry name" value="NEUROTRANSMITTER GATED ION CHANNEL"/>
    <property type="match status" value="1"/>
</dbReference>
<organism evidence="4 5">
    <name type="scientific">Panagrolaimus superbus</name>
    <dbReference type="NCBI Taxonomy" id="310955"/>
    <lineage>
        <taxon>Eukaryota</taxon>
        <taxon>Metazoa</taxon>
        <taxon>Ecdysozoa</taxon>
        <taxon>Nematoda</taxon>
        <taxon>Chromadorea</taxon>
        <taxon>Rhabditida</taxon>
        <taxon>Tylenchina</taxon>
        <taxon>Panagrolaimomorpha</taxon>
        <taxon>Panagrolaimoidea</taxon>
        <taxon>Panagrolaimidae</taxon>
        <taxon>Panagrolaimus</taxon>
    </lineage>
</organism>
<evidence type="ECO:0000259" key="3">
    <source>
        <dbReference type="Pfam" id="PF02931"/>
    </source>
</evidence>
<feature type="transmembrane region" description="Helical" evidence="1">
    <location>
        <begin position="337"/>
        <end position="359"/>
    </location>
</feature>
<dbReference type="Pfam" id="PF02931">
    <property type="entry name" value="Neur_chan_LBD"/>
    <property type="match status" value="1"/>
</dbReference>
<dbReference type="InterPro" id="IPR038050">
    <property type="entry name" value="Neuro_actylchol_rec"/>
</dbReference>
<keyword evidence="1" id="KW-1133">Transmembrane helix</keyword>
<feature type="transmembrane region" description="Helical" evidence="1">
    <location>
        <begin position="423"/>
        <end position="445"/>
    </location>
</feature>
<name>A0A914XYT0_9BILA</name>
<dbReference type="Proteomes" id="UP000887577">
    <property type="component" value="Unplaced"/>
</dbReference>
<evidence type="ECO:0000256" key="2">
    <source>
        <dbReference type="SAM" id="SignalP"/>
    </source>
</evidence>
<dbReference type="GO" id="GO:0016020">
    <property type="term" value="C:membrane"/>
    <property type="evidence" value="ECO:0007669"/>
    <property type="project" value="InterPro"/>
</dbReference>
<dbReference type="WBParaSite" id="PSU_v2.g12108.t1">
    <property type="protein sequence ID" value="PSU_v2.g12108.t1"/>
    <property type="gene ID" value="PSU_v2.g12108"/>
</dbReference>
<dbReference type="GO" id="GO:0004888">
    <property type="term" value="F:transmembrane signaling receptor activity"/>
    <property type="evidence" value="ECO:0007669"/>
    <property type="project" value="InterPro"/>
</dbReference>
<feature type="transmembrane region" description="Helical" evidence="1">
    <location>
        <begin position="306"/>
        <end position="325"/>
    </location>
</feature>
<dbReference type="AlphaFoldDB" id="A0A914XYT0"/>
<feature type="signal peptide" evidence="2">
    <location>
        <begin position="1"/>
        <end position="22"/>
    </location>
</feature>
<evidence type="ECO:0000256" key="1">
    <source>
        <dbReference type="SAM" id="Phobius"/>
    </source>
</evidence>
<feature type="domain" description="Neurotransmitter-gated ion-channel ligand-binding" evidence="3">
    <location>
        <begin position="47"/>
        <end position="206"/>
    </location>
</feature>
<dbReference type="Gene3D" id="2.70.170.10">
    <property type="entry name" value="Neurotransmitter-gated ion-channel ligand-binding domain"/>
    <property type="match status" value="1"/>
</dbReference>
<dbReference type="InterPro" id="IPR006201">
    <property type="entry name" value="Neur_channel"/>
</dbReference>
<accession>A0A914XYT0</accession>
<sequence>MTKIFSQFIFGIFLLCIVSINGQYSVNDLSDDNPEEIINKTYAEEQTDLQNHIFKNYNRRARPLQNQTLPITVEAYIYLMHFSVDESQQTLTLNGHIYLSWMDEVAVWDPSKFNNIRNTLAKQWELWQPDLKVANSVSGVNQFFEISRRSHATLESISPTSTKVQTYPTFLMKIGCHFDYSKYPYDIQKCALRLYPAARMNEVVLKVYYELSPSVLLGWGEEAENKHIGEWNLLSVDNNITYFRKRKFSNDRPPNAFEASRTWSIFMVYVTLERHVALYWITMGLPAIISSIFNVFSFLFEKPEHAIMVTIGNLFFQIVFLQDFIRELPPAVGQAPPIVRFANALLIMTIIAMLAHLFIKRLKTHQSKLPPKYSRYIYNLLEAIKKRGKTLHTNEEEGHEEIEVSSEFTSFGIQNDKPLMMHYLLRGILFSFYTLSTFFLCLFYLW</sequence>
<dbReference type="CDD" id="cd18989">
    <property type="entry name" value="LGIC_ECD_cation"/>
    <property type="match status" value="1"/>
</dbReference>
<keyword evidence="1" id="KW-0472">Membrane</keyword>
<evidence type="ECO:0000313" key="4">
    <source>
        <dbReference type="Proteomes" id="UP000887577"/>
    </source>
</evidence>
<keyword evidence="1" id="KW-0812">Transmembrane</keyword>
<dbReference type="InterPro" id="IPR036734">
    <property type="entry name" value="Neur_chan_lig-bd_sf"/>
</dbReference>
<dbReference type="InterPro" id="IPR006202">
    <property type="entry name" value="Neur_chan_lig-bd"/>
</dbReference>